<dbReference type="GO" id="GO:0005739">
    <property type="term" value="C:mitochondrion"/>
    <property type="evidence" value="ECO:0007669"/>
    <property type="project" value="TreeGrafter"/>
</dbReference>
<comment type="similarity">
    <text evidence="1">Belongs to the NifU family.</text>
</comment>
<evidence type="ECO:0000313" key="4">
    <source>
        <dbReference type="Proteomes" id="UP000287651"/>
    </source>
</evidence>
<dbReference type="InterPro" id="IPR034904">
    <property type="entry name" value="FSCA_dom_sf"/>
</dbReference>
<gene>
    <name evidence="3" type="ORF">B296_00004405</name>
</gene>
<evidence type="ECO:0000313" key="3">
    <source>
        <dbReference type="EMBL" id="RRT84967.1"/>
    </source>
</evidence>
<feature type="non-terminal residue" evidence="3">
    <location>
        <position position="1"/>
    </location>
</feature>
<name>A0A427B913_ENSVE</name>
<evidence type="ECO:0000259" key="2">
    <source>
        <dbReference type="Pfam" id="PF01106"/>
    </source>
</evidence>
<dbReference type="PANTHER" id="PTHR11178">
    <property type="entry name" value="IRON-SULFUR CLUSTER SCAFFOLD PROTEIN NFU-RELATED"/>
    <property type="match status" value="1"/>
</dbReference>
<comment type="caution">
    <text evidence="3">The sequence shown here is derived from an EMBL/GenBank/DDBJ whole genome shotgun (WGS) entry which is preliminary data.</text>
</comment>
<evidence type="ECO:0000256" key="1">
    <source>
        <dbReference type="ARBA" id="ARBA00006420"/>
    </source>
</evidence>
<dbReference type="Proteomes" id="UP000287651">
    <property type="component" value="Unassembled WGS sequence"/>
</dbReference>
<dbReference type="GO" id="GO:0005506">
    <property type="term" value="F:iron ion binding"/>
    <property type="evidence" value="ECO:0007669"/>
    <property type="project" value="InterPro"/>
</dbReference>
<dbReference type="GO" id="GO:0016226">
    <property type="term" value="P:iron-sulfur cluster assembly"/>
    <property type="evidence" value="ECO:0007669"/>
    <property type="project" value="InterPro"/>
</dbReference>
<dbReference type="SUPFAM" id="SSF117916">
    <property type="entry name" value="Fe-S cluster assembly (FSCA) domain-like"/>
    <property type="match status" value="1"/>
</dbReference>
<dbReference type="InterPro" id="IPR001075">
    <property type="entry name" value="NIF_FeS_clus_asmbl_NifU_C"/>
</dbReference>
<dbReference type="GO" id="GO:0005198">
    <property type="term" value="F:structural molecule activity"/>
    <property type="evidence" value="ECO:0007669"/>
    <property type="project" value="UniProtKB-ARBA"/>
</dbReference>
<feature type="domain" description="NIF system FeS cluster assembly NifU C-terminal" evidence="2">
    <location>
        <begin position="96"/>
        <end position="168"/>
    </location>
</feature>
<dbReference type="Gene3D" id="3.30.300.130">
    <property type="entry name" value="Fe-S cluster assembly (FSCA)"/>
    <property type="match status" value="1"/>
</dbReference>
<accession>A0A427B913</accession>
<dbReference type="EMBL" id="AMZH03000198">
    <property type="protein sequence ID" value="RRT84967.1"/>
    <property type="molecule type" value="Genomic_DNA"/>
</dbReference>
<dbReference type="FunFam" id="3.30.300.130:FF:000001">
    <property type="entry name" value="NFU1 iron-sulfur cluster scaffold"/>
    <property type="match status" value="1"/>
</dbReference>
<dbReference type="PANTHER" id="PTHR11178:SF1">
    <property type="entry name" value="NFU1 IRON-SULFUR CLUSTER SCAFFOLD HOMOLOG, MITOCHONDRIAL"/>
    <property type="match status" value="1"/>
</dbReference>
<dbReference type="AlphaFoldDB" id="A0A427B913"/>
<dbReference type="GO" id="GO:0051536">
    <property type="term" value="F:iron-sulfur cluster binding"/>
    <property type="evidence" value="ECO:0007669"/>
    <property type="project" value="InterPro"/>
</dbReference>
<reference evidence="3 4" key="1">
    <citation type="journal article" date="2014" name="Agronomy (Basel)">
        <title>A Draft Genome Sequence for Ensete ventricosum, the Drought-Tolerant Tree Against Hunger.</title>
        <authorList>
            <person name="Harrison J."/>
            <person name="Moore K.A."/>
            <person name="Paszkiewicz K."/>
            <person name="Jones T."/>
            <person name="Grant M."/>
            <person name="Ambacheew D."/>
            <person name="Muzemil S."/>
            <person name="Studholme D.J."/>
        </authorList>
    </citation>
    <scope>NUCLEOTIDE SEQUENCE [LARGE SCALE GENOMIC DNA]</scope>
</reference>
<dbReference type="Pfam" id="PF01106">
    <property type="entry name" value="NifU"/>
    <property type="match status" value="1"/>
</dbReference>
<organism evidence="3 4">
    <name type="scientific">Ensete ventricosum</name>
    <name type="common">Abyssinian banana</name>
    <name type="synonym">Musa ensete</name>
    <dbReference type="NCBI Taxonomy" id="4639"/>
    <lineage>
        <taxon>Eukaryota</taxon>
        <taxon>Viridiplantae</taxon>
        <taxon>Streptophyta</taxon>
        <taxon>Embryophyta</taxon>
        <taxon>Tracheophyta</taxon>
        <taxon>Spermatophyta</taxon>
        <taxon>Magnoliopsida</taxon>
        <taxon>Liliopsida</taxon>
        <taxon>Zingiberales</taxon>
        <taxon>Musaceae</taxon>
        <taxon>Ensete</taxon>
    </lineage>
</organism>
<sequence length="211" mass="23767">YTKKGMKRFAWLVARSYLFGRTPKPNPSLIRSSLYSSLRAVSSASIPLPLRNQWPFSRNPSNSWASSPWIGFGGQIVFCSHLFPNYDDDSEIVAMIKELLDTRILPAVQDDGGDIEYHGFDPYFSFLLSDSGIVKLRMQGACSGCPSSSVTLKSGIENMLMHYVPEVISWHPFVSSAIACMSFRVQVYAVYNVLSHRTRQLRILTETEITK</sequence>
<proteinExistence type="inferred from homology"/>
<protein>
    <recommendedName>
        <fullName evidence="2">NIF system FeS cluster assembly NifU C-terminal domain-containing protein</fullName>
    </recommendedName>
</protein>